<dbReference type="RefSeq" id="WP_126981155.1">
    <property type="nucleotide sequence ID" value="NZ_PQSP01000013.1"/>
</dbReference>
<gene>
    <name evidence="2" type="primary">ipuF</name>
    <name evidence="2" type="ORF">CUZ56_02999</name>
</gene>
<dbReference type="AlphaFoldDB" id="A0A433S9K2"/>
<dbReference type="GO" id="GO:0005829">
    <property type="term" value="C:cytosol"/>
    <property type="evidence" value="ECO:0007669"/>
    <property type="project" value="TreeGrafter"/>
</dbReference>
<comment type="caution">
    <text evidence="2">The sequence shown here is derived from an EMBL/GenBank/DDBJ whole genome shotgun (WGS) entry which is preliminary data.</text>
</comment>
<keyword evidence="3" id="KW-1185">Reference proteome</keyword>
<dbReference type="Proteomes" id="UP000286947">
    <property type="component" value="Unassembled WGS sequence"/>
</dbReference>
<dbReference type="Pfam" id="PF00117">
    <property type="entry name" value="GATase"/>
    <property type="match status" value="1"/>
</dbReference>
<protein>
    <submittedName>
        <fullName evidence="2">Gamma-glutamyl-L-1-hydroxyisopropylamide hydrolase</fullName>
        <ecNumber evidence="2">3.4.-.-</ecNumber>
    </submittedName>
</protein>
<dbReference type="SUPFAM" id="SSF52317">
    <property type="entry name" value="Class I glutamine amidotransferase-like"/>
    <property type="match status" value="1"/>
</dbReference>
<dbReference type="EMBL" id="PQSP01000013">
    <property type="protein sequence ID" value="RUS65418.1"/>
    <property type="molecule type" value="Genomic_DNA"/>
</dbReference>
<dbReference type="EC" id="3.4.-.-" evidence="2"/>
<proteinExistence type="predicted"/>
<reference evidence="2 3" key="1">
    <citation type="submission" date="2018-01" db="EMBL/GenBank/DDBJ databases">
        <title>Saezia sanguinis gen. nov., sp. nov., in the order Burkholderiales isolated from human blood.</title>
        <authorList>
            <person name="Medina-Pascual M.J."/>
            <person name="Valdezate S."/>
            <person name="Monzon S."/>
            <person name="Cuesta I."/>
            <person name="Carrasco G."/>
            <person name="Villalon P."/>
            <person name="Saez-Nieto J.A."/>
        </authorList>
    </citation>
    <scope>NUCLEOTIDE SEQUENCE [LARGE SCALE GENOMIC DNA]</scope>
    <source>
        <strain evidence="2 3">CNM695-12</strain>
    </source>
</reference>
<dbReference type="CDD" id="cd01741">
    <property type="entry name" value="GATase1_1"/>
    <property type="match status" value="1"/>
</dbReference>
<feature type="domain" description="Glutamine amidotransferase" evidence="1">
    <location>
        <begin position="71"/>
        <end position="195"/>
    </location>
</feature>
<evidence type="ECO:0000259" key="1">
    <source>
        <dbReference type="Pfam" id="PF00117"/>
    </source>
</evidence>
<dbReference type="OrthoDB" id="9813383at2"/>
<sequence>MKTLLIIEMGVPPLSVHQKCGSHADWFTSALQPLAGKMSTPVCRPYLGETLQEPASLGGAIITGSWSMVTDQEGWSEYTAQWFRTAMQAQLPVFGVCYGHQLMAHALGGTIGDNPKGLEIGTRTITLDTTAQTDPLLSQHAQTFDAYLLHQQSVLEPPAGAVSLATSDLDRHQILRYAPNTYSVQFHPEFSEAVMRASIEDLARAPGHGAEHTPIAAQTPFSRQILLNFCDIVLTAHQN</sequence>
<accession>A0A433S9K2</accession>
<organism evidence="2 3">
    <name type="scientific">Saezia sanguinis</name>
    <dbReference type="NCBI Taxonomy" id="1965230"/>
    <lineage>
        <taxon>Bacteria</taxon>
        <taxon>Pseudomonadati</taxon>
        <taxon>Pseudomonadota</taxon>
        <taxon>Betaproteobacteria</taxon>
        <taxon>Burkholderiales</taxon>
        <taxon>Saeziaceae</taxon>
        <taxon>Saezia</taxon>
    </lineage>
</organism>
<dbReference type="InterPro" id="IPR044992">
    <property type="entry name" value="ChyE-like"/>
</dbReference>
<dbReference type="PROSITE" id="PS51273">
    <property type="entry name" value="GATASE_TYPE_1"/>
    <property type="match status" value="1"/>
</dbReference>
<dbReference type="InterPro" id="IPR029062">
    <property type="entry name" value="Class_I_gatase-like"/>
</dbReference>
<dbReference type="GO" id="GO:0016787">
    <property type="term" value="F:hydrolase activity"/>
    <property type="evidence" value="ECO:0007669"/>
    <property type="project" value="UniProtKB-KW"/>
</dbReference>
<evidence type="ECO:0000313" key="2">
    <source>
        <dbReference type="EMBL" id="RUS65418.1"/>
    </source>
</evidence>
<keyword evidence="2" id="KW-0378">Hydrolase</keyword>
<evidence type="ECO:0000313" key="3">
    <source>
        <dbReference type="Proteomes" id="UP000286947"/>
    </source>
</evidence>
<dbReference type="PANTHER" id="PTHR42695">
    <property type="entry name" value="GLUTAMINE AMIDOTRANSFERASE YLR126C-RELATED"/>
    <property type="match status" value="1"/>
</dbReference>
<dbReference type="PANTHER" id="PTHR42695:SF5">
    <property type="entry name" value="GLUTAMINE AMIDOTRANSFERASE YLR126C-RELATED"/>
    <property type="match status" value="1"/>
</dbReference>
<name>A0A433S9K2_9BURK</name>
<dbReference type="NCBIfam" id="NF006562">
    <property type="entry name" value="PRK09065.1"/>
    <property type="match status" value="1"/>
</dbReference>
<dbReference type="Gene3D" id="3.40.50.880">
    <property type="match status" value="1"/>
</dbReference>
<dbReference type="InterPro" id="IPR017926">
    <property type="entry name" value="GATASE"/>
</dbReference>